<keyword evidence="10" id="KW-1133">Transmembrane helix</keyword>
<protein>
    <recommendedName>
        <fullName evidence="3">histidine kinase</fullName>
        <ecNumber evidence="3">2.7.13.3</ecNumber>
    </recommendedName>
</protein>
<evidence type="ECO:0000256" key="6">
    <source>
        <dbReference type="ARBA" id="ARBA00022692"/>
    </source>
</evidence>
<dbReference type="GO" id="GO:0000155">
    <property type="term" value="F:phosphorelay sensor kinase activity"/>
    <property type="evidence" value="ECO:0007669"/>
    <property type="project" value="InterPro"/>
</dbReference>
<evidence type="ECO:0000259" key="13">
    <source>
        <dbReference type="PROSITE" id="PS50109"/>
    </source>
</evidence>
<dbReference type="GO" id="GO:0030295">
    <property type="term" value="F:protein kinase activator activity"/>
    <property type="evidence" value="ECO:0007669"/>
    <property type="project" value="TreeGrafter"/>
</dbReference>
<comment type="subcellular location">
    <subcellularLocation>
        <location evidence="2">Membrane</location>
        <topology evidence="2">Multi-pass membrane protein</topology>
    </subcellularLocation>
</comment>
<dbReference type="InterPro" id="IPR004358">
    <property type="entry name" value="Sig_transdc_His_kin-like_C"/>
</dbReference>
<feature type="domain" description="Histidine kinase" evidence="13">
    <location>
        <begin position="141"/>
        <end position="347"/>
    </location>
</feature>
<keyword evidence="6" id="KW-0812">Transmembrane</keyword>
<dbReference type="GO" id="GO:0005524">
    <property type="term" value="F:ATP binding"/>
    <property type="evidence" value="ECO:0007669"/>
    <property type="project" value="UniProtKB-KW"/>
</dbReference>
<dbReference type="Proteomes" id="UP000886101">
    <property type="component" value="Unassembled WGS sequence"/>
</dbReference>
<dbReference type="InterPro" id="IPR036097">
    <property type="entry name" value="HisK_dim/P_sf"/>
</dbReference>
<keyword evidence="9" id="KW-0067">ATP-binding</keyword>
<dbReference type="Pfam" id="PF02518">
    <property type="entry name" value="HATPase_c"/>
    <property type="match status" value="1"/>
</dbReference>
<evidence type="ECO:0000256" key="10">
    <source>
        <dbReference type="ARBA" id="ARBA00022989"/>
    </source>
</evidence>
<dbReference type="InterPro" id="IPR050351">
    <property type="entry name" value="BphY/WalK/GraS-like"/>
</dbReference>
<dbReference type="InterPro" id="IPR003594">
    <property type="entry name" value="HATPase_dom"/>
</dbReference>
<dbReference type="AlphaFoldDB" id="A0A7V5NYD6"/>
<dbReference type="SMART" id="SM00388">
    <property type="entry name" value="HisKA"/>
    <property type="match status" value="1"/>
</dbReference>
<dbReference type="Gene3D" id="3.30.565.10">
    <property type="entry name" value="Histidine kinase-like ATPase, C-terminal domain"/>
    <property type="match status" value="1"/>
</dbReference>
<dbReference type="PANTHER" id="PTHR42878">
    <property type="entry name" value="TWO-COMPONENT HISTIDINE KINASE"/>
    <property type="match status" value="1"/>
</dbReference>
<reference evidence="14" key="1">
    <citation type="journal article" date="2020" name="mSystems">
        <title>Genome- and Community-Level Interaction Insights into Carbon Utilization and Element Cycling Functions of Hydrothermarchaeota in Hydrothermal Sediment.</title>
        <authorList>
            <person name="Zhou Z."/>
            <person name="Liu Y."/>
            <person name="Xu W."/>
            <person name="Pan J."/>
            <person name="Luo Z.H."/>
            <person name="Li M."/>
        </authorList>
    </citation>
    <scope>NUCLEOTIDE SEQUENCE [LARGE SCALE GENOMIC DNA]</scope>
    <source>
        <strain evidence="14">HyVt-533</strain>
    </source>
</reference>
<dbReference type="InterPro" id="IPR000014">
    <property type="entry name" value="PAS"/>
</dbReference>
<comment type="catalytic activity">
    <reaction evidence="1">
        <text>ATP + protein L-histidine = ADP + protein N-phospho-L-histidine.</text>
        <dbReference type="EC" id="2.7.13.3"/>
    </reaction>
</comment>
<evidence type="ECO:0000256" key="8">
    <source>
        <dbReference type="ARBA" id="ARBA00022777"/>
    </source>
</evidence>
<dbReference type="PANTHER" id="PTHR42878:SF7">
    <property type="entry name" value="SENSOR HISTIDINE KINASE GLRK"/>
    <property type="match status" value="1"/>
</dbReference>
<keyword evidence="7" id="KW-0547">Nucleotide-binding</keyword>
<keyword evidence="5" id="KW-0808">Transferase</keyword>
<evidence type="ECO:0000256" key="7">
    <source>
        <dbReference type="ARBA" id="ARBA00022741"/>
    </source>
</evidence>
<dbReference type="InterPro" id="IPR005467">
    <property type="entry name" value="His_kinase_dom"/>
</dbReference>
<dbReference type="NCBIfam" id="TIGR00229">
    <property type="entry name" value="sensory_box"/>
    <property type="match status" value="1"/>
</dbReference>
<gene>
    <name evidence="14" type="ORF">ENJ96_01345</name>
</gene>
<evidence type="ECO:0000256" key="3">
    <source>
        <dbReference type="ARBA" id="ARBA00012438"/>
    </source>
</evidence>
<dbReference type="InterPro" id="IPR003661">
    <property type="entry name" value="HisK_dim/P_dom"/>
</dbReference>
<sequence>MTFPHEFEVDFRSILDLIKAAVILLKPDGEILYANQRALELLAEENLKGKNIAYFFDEKDRRIFWPNIQRILAEKGVYEGEGFLVPRGKEGFVAHLHFVRYDMGEFSPVVFTFQNVSQVKALERSLRKTRHLAFLGRMLTDISHHIRNPILVIGGLARRLKENPQRAATYAAALVYQCERLENLLQALSRLVLMPTPRFRLVELKEIIELVKERFQLEISGEEPELSLPREIPSLAFYTDPELLAEALVELIQNALEAHQAVGQKGPVLFRCTADQEKVDFWVKDYGEGIKVEALPFIFNPFFTTKPGHFGMGLALVSRITEELAGEVKVENTYQPTVFRLSLPFDRRRPERRRPLSQEVKPET</sequence>
<evidence type="ECO:0000256" key="5">
    <source>
        <dbReference type="ARBA" id="ARBA00022679"/>
    </source>
</evidence>
<dbReference type="InterPro" id="IPR036890">
    <property type="entry name" value="HATPase_C_sf"/>
</dbReference>
<dbReference type="SMART" id="SM00387">
    <property type="entry name" value="HATPase_c"/>
    <property type="match status" value="1"/>
</dbReference>
<dbReference type="GO" id="GO:0016020">
    <property type="term" value="C:membrane"/>
    <property type="evidence" value="ECO:0007669"/>
    <property type="project" value="UniProtKB-SubCell"/>
</dbReference>
<keyword evidence="11" id="KW-0902">Two-component regulatory system</keyword>
<dbReference type="GO" id="GO:0007234">
    <property type="term" value="P:osmosensory signaling via phosphorelay pathway"/>
    <property type="evidence" value="ECO:0007669"/>
    <property type="project" value="TreeGrafter"/>
</dbReference>
<dbReference type="CDD" id="cd00082">
    <property type="entry name" value="HisKA"/>
    <property type="match status" value="1"/>
</dbReference>
<evidence type="ECO:0000256" key="1">
    <source>
        <dbReference type="ARBA" id="ARBA00000085"/>
    </source>
</evidence>
<evidence type="ECO:0000256" key="4">
    <source>
        <dbReference type="ARBA" id="ARBA00022553"/>
    </source>
</evidence>
<dbReference type="EMBL" id="DROK01000038">
    <property type="protein sequence ID" value="HHI96478.1"/>
    <property type="molecule type" value="Genomic_DNA"/>
</dbReference>
<accession>A0A7V5NYD6</accession>
<dbReference type="Pfam" id="PF00512">
    <property type="entry name" value="HisKA"/>
    <property type="match status" value="1"/>
</dbReference>
<dbReference type="SUPFAM" id="SSF47384">
    <property type="entry name" value="Homodimeric domain of signal transducing histidine kinase"/>
    <property type="match status" value="1"/>
</dbReference>
<name>A0A7V5NYD6_9BACT</name>
<organism evidence="14">
    <name type="scientific">Thermodesulfatator atlanticus</name>
    <dbReference type="NCBI Taxonomy" id="501497"/>
    <lineage>
        <taxon>Bacteria</taxon>
        <taxon>Pseudomonadati</taxon>
        <taxon>Thermodesulfobacteriota</taxon>
        <taxon>Thermodesulfobacteria</taxon>
        <taxon>Thermodesulfobacteriales</taxon>
        <taxon>Thermodesulfatatoraceae</taxon>
        <taxon>Thermodesulfatator</taxon>
    </lineage>
</organism>
<dbReference type="CDD" id="cd00130">
    <property type="entry name" value="PAS"/>
    <property type="match status" value="1"/>
</dbReference>
<evidence type="ECO:0000256" key="11">
    <source>
        <dbReference type="ARBA" id="ARBA00023012"/>
    </source>
</evidence>
<evidence type="ECO:0000313" key="14">
    <source>
        <dbReference type="EMBL" id="HHI96478.1"/>
    </source>
</evidence>
<comment type="caution">
    <text evidence="14">The sequence shown here is derived from an EMBL/GenBank/DDBJ whole genome shotgun (WGS) entry which is preliminary data.</text>
</comment>
<dbReference type="Gene3D" id="3.30.450.20">
    <property type="entry name" value="PAS domain"/>
    <property type="match status" value="1"/>
</dbReference>
<proteinExistence type="predicted"/>
<keyword evidence="8 14" id="KW-0418">Kinase</keyword>
<dbReference type="PRINTS" id="PR00344">
    <property type="entry name" value="BCTRLSENSOR"/>
</dbReference>
<evidence type="ECO:0000256" key="9">
    <source>
        <dbReference type="ARBA" id="ARBA00022840"/>
    </source>
</evidence>
<dbReference type="GO" id="GO:0000156">
    <property type="term" value="F:phosphorelay response regulator activity"/>
    <property type="evidence" value="ECO:0007669"/>
    <property type="project" value="TreeGrafter"/>
</dbReference>
<dbReference type="SUPFAM" id="SSF55874">
    <property type="entry name" value="ATPase domain of HSP90 chaperone/DNA topoisomerase II/histidine kinase"/>
    <property type="match status" value="1"/>
</dbReference>
<dbReference type="InterPro" id="IPR035965">
    <property type="entry name" value="PAS-like_dom_sf"/>
</dbReference>
<dbReference type="Pfam" id="PF13426">
    <property type="entry name" value="PAS_9"/>
    <property type="match status" value="1"/>
</dbReference>
<evidence type="ECO:0000256" key="12">
    <source>
        <dbReference type="ARBA" id="ARBA00023136"/>
    </source>
</evidence>
<dbReference type="Gene3D" id="1.10.287.130">
    <property type="match status" value="1"/>
</dbReference>
<keyword evidence="12" id="KW-0472">Membrane</keyword>
<evidence type="ECO:0000256" key="2">
    <source>
        <dbReference type="ARBA" id="ARBA00004141"/>
    </source>
</evidence>
<dbReference type="SUPFAM" id="SSF55785">
    <property type="entry name" value="PYP-like sensor domain (PAS domain)"/>
    <property type="match status" value="1"/>
</dbReference>
<dbReference type="PROSITE" id="PS50109">
    <property type="entry name" value="HIS_KIN"/>
    <property type="match status" value="1"/>
</dbReference>
<keyword evidence="4" id="KW-0597">Phosphoprotein</keyword>
<dbReference type="SMART" id="SM00091">
    <property type="entry name" value="PAS"/>
    <property type="match status" value="1"/>
</dbReference>
<dbReference type="EC" id="2.7.13.3" evidence="3"/>